<dbReference type="InterPro" id="IPR050324">
    <property type="entry name" value="CDP-alcohol_PTase-I"/>
</dbReference>
<dbReference type="EMBL" id="RSCE01000012">
    <property type="protein sequence ID" value="RSH78616.1"/>
    <property type="molecule type" value="Genomic_DNA"/>
</dbReference>
<dbReference type="AlphaFoldDB" id="A0A427XIF9"/>
<keyword evidence="2" id="KW-1185">Reference proteome</keyword>
<evidence type="ECO:0008006" key="3">
    <source>
        <dbReference type="Google" id="ProtNLM"/>
    </source>
</evidence>
<dbReference type="SUPFAM" id="SSF56784">
    <property type="entry name" value="HAD-like"/>
    <property type="match status" value="1"/>
</dbReference>
<name>A0A427XIF9_9TREE</name>
<dbReference type="Proteomes" id="UP000279236">
    <property type="component" value="Unassembled WGS sequence"/>
</dbReference>
<dbReference type="Pfam" id="PF13344">
    <property type="entry name" value="Hydrolase_6"/>
    <property type="match status" value="1"/>
</dbReference>
<sequence length="364" mass="40340">MVVLLSARTRLPALARGLSTSAFPSKLAFAFDIDGVLKQGKYVLPQAKRVMQLLTGRDGRLPEPVPFLLMTNGGGVPDAQRRALLSRDLGIELGENQLVQSHTPFQAAMREYIDKPVLVIGGDGDAARKVAESYGLKKAVIPQDIIHWNRSIWDRYHFTDEDEKVVRHDIDFNFTPIHAIFVLHDSNDWGRDLTIVNELMQSRGGMLGTVREDRTVQKPGGEVPLFFSNPDLEWASDYPVVRLGMGAFSLSIASVYKAATGLDLPFTQIGKPHHLTYEFADSMLTRHTKQLRGVDQDLNVYMIGDNPMSDIWGANMYGWNSILLRTGVYAGGEPAHAPTFIADDVELAVEWAIKRELANAGKAA</sequence>
<dbReference type="STRING" id="105984.A0A427XIF9"/>
<dbReference type="RefSeq" id="XP_028473763.1">
    <property type="nucleotide sequence ID" value="XM_028618085.1"/>
</dbReference>
<comment type="caution">
    <text evidence="1">The sequence shown here is derived from an EMBL/GenBank/DDBJ whole genome shotgun (WGS) entry which is preliminary data.</text>
</comment>
<dbReference type="OrthoDB" id="10251048at2759"/>
<proteinExistence type="predicted"/>
<dbReference type="InterPro" id="IPR036412">
    <property type="entry name" value="HAD-like_sf"/>
</dbReference>
<reference evidence="1 2" key="1">
    <citation type="submission" date="2018-11" db="EMBL/GenBank/DDBJ databases">
        <title>Genome sequence of Apiotrichum porosum DSM 27194.</title>
        <authorList>
            <person name="Aliyu H."/>
            <person name="Gorte O."/>
            <person name="Ochsenreither K."/>
        </authorList>
    </citation>
    <scope>NUCLEOTIDE SEQUENCE [LARGE SCALE GENOMIC DNA]</scope>
    <source>
        <strain evidence="1 2">DSM 27194</strain>
    </source>
</reference>
<protein>
    <recommendedName>
        <fullName evidence="3">HAD-superfamily subfamily IIA hydrolase</fullName>
    </recommendedName>
</protein>
<dbReference type="InterPro" id="IPR006353">
    <property type="entry name" value="HAD-SF_hydro_IIA_CECR5"/>
</dbReference>
<dbReference type="GO" id="GO:0046474">
    <property type="term" value="P:glycerophospholipid biosynthetic process"/>
    <property type="evidence" value="ECO:0007669"/>
    <property type="project" value="TreeGrafter"/>
</dbReference>
<dbReference type="PANTHER" id="PTHR14269:SF4">
    <property type="entry name" value="CAT EYE SYNDROME CRITICAL REGION PROTEIN 5"/>
    <property type="match status" value="1"/>
</dbReference>
<dbReference type="Pfam" id="PF13242">
    <property type="entry name" value="Hydrolase_like"/>
    <property type="match status" value="1"/>
</dbReference>
<dbReference type="GeneID" id="39586888"/>
<dbReference type="NCBIfam" id="TIGR01460">
    <property type="entry name" value="HAD-SF-IIA"/>
    <property type="match status" value="1"/>
</dbReference>
<dbReference type="InterPro" id="IPR023214">
    <property type="entry name" value="HAD_sf"/>
</dbReference>
<dbReference type="NCBIfam" id="TIGR01456">
    <property type="entry name" value="CECR5"/>
    <property type="match status" value="1"/>
</dbReference>
<dbReference type="Gene3D" id="3.40.50.1000">
    <property type="entry name" value="HAD superfamily/HAD-like"/>
    <property type="match status" value="2"/>
</dbReference>
<dbReference type="PANTHER" id="PTHR14269">
    <property type="entry name" value="CDP-DIACYLGLYCEROL--GLYCEROL-3-PHOSPHATE 3-PHOSPHATIDYLTRANSFERASE-RELATED"/>
    <property type="match status" value="1"/>
</dbReference>
<organism evidence="1 2">
    <name type="scientific">Apiotrichum porosum</name>
    <dbReference type="NCBI Taxonomy" id="105984"/>
    <lineage>
        <taxon>Eukaryota</taxon>
        <taxon>Fungi</taxon>
        <taxon>Dikarya</taxon>
        <taxon>Basidiomycota</taxon>
        <taxon>Agaricomycotina</taxon>
        <taxon>Tremellomycetes</taxon>
        <taxon>Trichosporonales</taxon>
        <taxon>Trichosporonaceae</taxon>
        <taxon>Apiotrichum</taxon>
    </lineage>
</organism>
<evidence type="ECO:0000313" key="1">
    <source>
        <dbReference type="EMBL" id="RSH78616.1"/>
    </source>
</evidence>
<evidence type="ECO:0000313" key="2">
    <source>
        <dbReference type="Proteomes" id="UP000279236"/>
    </source>
</evidence>
<dbReference type="GO" id="GO:0005739">
    <property type="term" value="C:mitochondrion"/>
    <property type="evidence" value="ECO:0007669"/>
    <property type="project" value="TreeGrafter"/>
</dbReference>
<dbReference type="InterPro" id="IPR006357">
    <property type="entry name" value="HAD-SF_hydro_IIA"/>
</dbReference>
<accession>A0A427XIF9</accession>
<gene>
    <name evidence="1" type="ORF">EHS24_002345</name>
</gene>